<gene>
    <name evidence="5" type="ORF">Vau01_098710</name>
</gene>
<dbReference type="Pfam" id="PF00067">
    <property type="entry name" value="p450"/>
    <property type="match status" value="1"/>
</dbReference>
<evidence type="ECO:0000256" key="1">
    <source>
        <dbReference type="ARBA" id="ARBA00001971"/>
    </source>
</evidence>
<dbReference type="PROSITE" id="PS00086">
    <property type="entry name" value="CYTOCHROME_P450"/>
    <property type="match status" value="1"/>
</dbReference>
<evidence type="ECO:0008006" key="7">
    <source>
        <dbReference type="Google" id="ProtNLM"/>
    </source>
</evidence>
<comment type="cofactor">
    <cofactor evidence="1 3">
        <name>heme</name>
        <dbReference type="ChEBI" id="CHEBI:30413"/>
    </cofactor>
</comment>
<comment type="similarity">
    <text evidence="2 4">Belongs to the cytochrome P450 family.</text>
</comment>
<dbReference type="AlphaFoldDB" id="A0A8J3ZI62"/>
<dbReference type="PANTHER" id="PTHR24305">
    <property type="entry name" value="CYTOCHROME P450"/>
    <property type="match status" value="1"/>
</dbReference>
<dbReference type="Gene3D" id="1.10.630.10">
    <property type="entry name" value="Cytochrome P450"/>
    <property type="match status" value="1"/>
</dbReference>
<keyword evidence="4" id="KW-0560">Oxidoreductase</keyword>
<evidence type="ECO:0000256" key="3">
    <source>
        <dbReference type="PIRSR" id="PIRSR602401-1"/>
    </source>
</evidence>
<dbReference type="GO" id="GO:0020037">
    <property type="term" value="F:heme binding"/>
    <property type="evidence" value="ECO:0007669"/>
    <property type="project" value="InterPro"/>
</dbReference>
<proteinExistence type="inferred from homology"/>
<keyword evidence="4" id="KW-0503">Monooxygenase</keyword>
<dbReference type="Proteomes" id="UP000612585">
    <property type="component" value="Unassembled WGS sequence"/>
</dbReference>
<dbReference type="InterPro" id="IPR017972">
    <property type="entry name" value="Cyt_P450_CS"/>
</dbReference>
<evidence type="ECO:0000313" key="5">
    <source>
        <dbReference type="EMBL" id="GIJ62355.1"/>
    </source>
</evidence>
<dbReference type="InterPro" id="IPR036396">
    <property type="entry name" value="Cyt_P450_sf"/>
</dbReference>
<keyword evidence="3 4" id="KW-0479">Metal-binding</keyword>
<accession>A0A8J3ZI62</accession>
<dbReference type="GO" id="GO:0016705">
    <property type="term" value="F:oxidoreductase activity, acting on paired donors, with incorporation or reduction of molecular oxygen"/>
    <property type="evidence" value="ECO:0007669"/>
    <property type="project" value="InterPro"/>
</dbReference>
<evidence type="ECO:0000313" key="6">
    <source>
        <dbReference type="Proteomes" id="UP000612585"/>
    </source>
</evidence>
<dbReference type="InterPro" id="IPR050121">
    <property type="entry name" value="Cytochrome_P450_monoxygenase"/>
</dbReference>
<dbReference type="InterPro" id="IPR002401">
    <property type="entry name" value="Cyt_P450_E_grp-I"/>
</dbReference>
<evidence type="ECO:0000256" key="4">
    <source>
        <dbReference type="RuleBase" id="RU000461"/>
    </source>
</evidence>
<dbReference type="PRINTS" id="PR00463">
    <property type="entry name" value="EP450I"/>
</dbReference>
<feature type="binding site" description="axial binding residue" evidence="3">
    <location>
        <position position="420"/>
    </location>
    <ligand>
        <name>heme</name>
        <dbReference type="ChEBI" id="CHEBI:30413"/>
    </ligand>
    <ligandPart>
        <name>Fe</name>
        <dbReference type="ChEBI" id="CHEBI:18248"/>
    </ligandPart>
</feature>
<dbReference type="PANTHER" id="PTHR24305:SF166">
    <property type="entry name" value="CYTOCHROME P450 12A4, MITOCHONDRIAL-RELATED"/>
    <property type="match status" value="1"/>
</dbReference>
<sequence>MTDRVSLRRAERAYTDGAYASAPVFVREDVPFMATGPVPGKRGRFAAFNFGPTVVFPAVTNACIGAAVRRRGLVRLPVPGRRAYWVVSDPEHVRRVLVTNAENYDKAGPLYGVIASAGGEGLFTVNDPALWRTLRQLMGPAFQRSNMSTVAELSSRLWQRRMARFDPGRPVDFFDEFKQLGIETLVEYLFGETADTGRIAWLAQSVFEGLAGQLFLPGWMPGAARYARAMAAFDDLVYSMIRARRSSSVPRDDLLGYLVFAGDPQTGTGLTDRQVRDQVFTLFMAGFDSTATVLAWAVKYLARDPPSFGRLRAEVLGVVGSRPPTLADTADLPRLRAFWQTVLHYQPAFRIFFRNVVGADRLGDAAVSPGDQLMISPYATHRDPRYFPGARHFDPDLLAHPLTARERSAHLPFGQGRRKCPGEEMAYATGVLPLAMLLQRCDALSLPSLHGGLRNRYAITSPPLSSRVRVTLHG</sequence>
<evidence type="ECO:0000256" key="2">
    <source>
        <dbReference type="ARBA" id="ARBA00010617"/>
    </source>
</evidence>
<keyword evidence="6" id="KW-1185">Reference proteome</keyword>
<protein>
    <recommendedName>
        <fullName evidence="7">Cytochrome P450</fullName>
    </recommendedName>
</protein>
<name>A0A8J3ZI62_9ACTN</name>
<dbReference type="GO" id="GO:0004497">
    <property type="term" value="F:monooxygenase activity"/>
    <property type="evidence" value="ECO:0007669"/>
    <property type="project" value="UniProtKB-KW"/>
</dbReference>
<dbReference type="GO" id="GO:0005506">
    <property type="term" value="F:iron ion binding"/>
    <property type="evidence" value="ECO:0007669"/>
    <property type="project" value="InterPro"/>
</dbReference>
<organism evidence="5 6">
    <name type="scientific">Virgisporangium aurantiacum</name>
    <dbReference type="NCBI Taxonomy" id="175570"/>
    <lineage>
        <taxon>Bacteria</taxon>
        <taxon>Bacillati</taxon>
        <taxon>Actinomycetota</taxon>
        <taxon>Actinomycetes</taxon>
        <taxon>Micromonosporales</taxon>
        <taxon>Micromonosporaceae</taxon>
        <taxon>Virgisporangium</taxon>
    </lineage>
</organism>
<dbReference type="SUPFAM" id="SSF48264">
    <property type="entry name" value="Cytochrome P450"/>
    <property type="match status" value="1"/>
</dbReference>
<reference evidence="5" key="1">
    <citation type="submission" date="2021-01" db="EMBL/GenBank/DDBJ databases">
        <title>Whole genome shotgun sequence of Virgisporangium aurantiacum NBRC 16421.</title>
        <authorList>
            <person name="Komaki H."/>
            <person name="Tamura T."/>
        </authorList>
    </citation>
    <scope>NUCLEOTIDE SEQUENCE</scope>
    <source>
        <strain evidence="5">NBRC 16421</strain>
    </source>
</reference>
<keyword evidence="3 4" id="KW-0408">Iron</keyword>
<dbReference type="PRINTS" id="PR00385">
    <property type="entry name" value="P450"/>
</dbReference>
<keyword evidence="3 4" id="KW-0349">Heme</keyword>
<dbReference type="InterPro" id="IPR001128">
    <property type="entry name" value="Cyt_P450"/>
</dbReference>
<dbReference type="EMBL" id="BOPG01000077">
    <property type="protein sequence ID" value="GIJ62355.1"/>
    <property type="molecule type" value="Genomic_DNA"/>
</dbReference>
<comment type="caution">
    <text evidence="5">The sequence shown here is derived from an EMBL/GenBank/DDBJ whole genome shotgun (WGS) entry which is preliminary data.</text>
</comment>